<dbReference type="Proteomes" id="UP000009036">
    <property type="component" value="Chromosome"/>
</dbReference>
<evidence type="ECO:0000313" key="2">
    <source>
        <dbReference type="Proteomes" id="UP000009036"/>
    </source>
</evidence>
<dbReference type="AlphaFoldDB" id="A0A8B1N9W3"/>
<proteinExistence type="predicted"/>
<reference evidence="1" key="1">
    <citation type="journal article" date="2012" name="J. Bacteriol.">
        <title>Genome Sequence of Streptomyces auratus Strain AGR0001, a Phoslactomycin-Producing Actinomycete.</title>
        <authorList>
            <person name="Han X."/>
            <person name="Li M."/>
            <person name="Ding Z."/>
            <person name="Zhao J."/>
            <person name="Ji K."/>
            <person name="Wen M."/>
            <person name="Lu T."/>
        </authorList>
    </citation>
    <scope>NUCLEOTIDE SEQUENCE</scope>
    <source>
        <strain evidence="1">AGR0001</strain>
    </source>
</reference>
<accession>A0A8B1N9W3</accession>
<dbReference type="Gene3D" id="2.60.120.260">
    <property type="entry name" value="Galactose-binding domain-like"/>
    <property type="match status" value="1"/>
</dbReference>
<evidence type="ECO:0008006" key="3">
    <source>
        <dbReference type="Google" id="ProtNLM"/>
    </source>
</evidence>
<dbReference type="KEGG" id="sauh:SU9_011090"/>
<keyword evidence="2" id="KW-1185">Reference proteome</keyword>
<protein>
    <recommendedName>
        <fullName evidence="3">F5/8 type C domain-containing protein</fullName>
    </recommendedName>
</protein>
<gene>
    <name evidence="1" type="ORF">SU9_011090</name>
</gene>
<sequence length="100" mass="10883">MSLRRRTPQVRASGPGPWTFDRIGLAEDIRYGQRVERFTVEARTGGTWTAIAGGTTIGHRRILALPRPVTADAVRVTVRASRGPIRLAPVTLHRSRAAGG</sequence>
<organism evidence="1 2">
    <name type="scientific">Streptomyces auratus AGR0001</name>
    <dbReference type="NCBI Taxonomy" id="1160718"/>
    <lineage>
        <taxon>Bacteria</taxon>
        <taxon>Bacillati</taxon>
        <taxon>Actinomycetota</taxon>
        <taxon>Actinomycetes</taxon>
        <taxon>Kitasatosporales</taxon>
        <taxon>Streptomycetaceae</taxon>
        <taxon>Streptomyces</taxon>
    </lineage>
</organism>
<evidence type="ECO:0000313" key="1">
    <source>
        <dbReference type="EMBL" id="QTZ91958.1"/>
    </source>
</evidence>
<dbReference type="RefSeq" id="WP_208859179.1">
    <property type="nucleotide sequence ID" value="NZ_CP072931.1"/>
</dbReference>
<name>A0A8B1N9W3_9ACTN</name>
<dbReference type="EMBL" id="CP072931">
    <property type="protein sequence ID" value="QTZ91958.1"/>
    <property type="molecule type" value="Genomic_DNA"/>
</dbReference>
<reference evidence="1" key="2">
    <citation type="submission" date="2021-04" db="EMBL/GenBank/DDBJ databases">
        <authorList>
            <person name="Wen M.-L."/>
            <person name="Han X.-L."/>
            <person name="Xiong J."/>
        </authorList>
    </citation>
    <scope>NUCLEOTIDE SEQUENCE</scope>
    <source>
        <strain evidence="1">AGR0001</strain>
    </source>
</reference>